<dbReference type="PROSITE" id="PS50089">
    <property type="entry name" value="ZF_RING_2"/>
    <property type="match status" value="1"/>
</dbReference>
<dbReference type="AlphaFoldDB" id="A0A9N9ADR3"/>
<evidence type="ECO:0000256" key="1">
    <source>
        <dbReference type="ARBA" id="ARBA00022723"/>
    </source>
</evidence>
<name>A0A9N9ADR3_9GLOM</name>
<accession>A0A9N9ADR3</accession>
<proteinExistence type="predicted"/>
<reference evidence="6" key="1">
    <citation type="submission" date="2021-06" db="EMBL/GenBank/DDBJ databases">
        <authorList>
            <person name="Kallberg Y."/>
            <person name="Tangrot J."/>
            <person name="Rosling A."/>
        </authorList>
    </citation>
    <scope>NUCLEOTIDE SEQUENCE</scope>
    <source>
        <strain evidence="6">CL551</strain>
    </source>
</reference>
<evidence type="ECO:0000256" key="4">
    <source>
        <dbReference type="PROSITE-ProRule" id="PRU00175"/>
    </source>
</evidence>
<feature type="domain" description="RING-type" evidence="5">
    <location>
        <begin position="68"/>
        <end position="110"/>
    </location>
</feature>
<dbReference type="EMBL" id="CAJVPV010002458">
    <property type="protein sequence ID" value="CAG8526548.1"/>
    <property type="molecule type" value="Genomic_DNA"/>
</dbReference>
<dbReference type="SUPFAM" id="SSF57850">
    <property type="entry name" value="RING/U-box"/>
    <property type="match status" value="1"/>
</dbReference>
<keyword evidence="3" id="KW-0862">Zinc</keyword>
<evidence type="ECO:0000256" key="2">
    <source>
        <dbReference type="ARBA" id="ARBA00022771"/>
    </source>
</evidence>
<evidence type="ECO:0000313" key="7">
    <source>
        <dbReference type="Proteomes" id="UP000789342"/>
    </source>
</evidence>
<dbReference type="PANTHER" id="PTHR13063">
    <property type="entry name" value="ENOS INTERACTING PROTEIN"/>
    <property type="match status" value="1"/>
</dbReference>
<comment type="caution">
    <text evidence="6">The sequence shown here is derived from an EMBL/GenBank/DDBJ whole genome shotgun (WGS) entry which is preliminary data.</text>
</comment>
<dbReference type="InterPro" id="IPR016818">
    <property type="entry name" value="NOSIP"/>
</dbReference>
<dbReference type="InterPro" id="IPR001841">
    <property type="entry name" value="Znf_RING"/>
</dbReference>
<dbReference type="GO" id="GO:0008270">
    <property type="term" value="F:zinc ion binding"/>
    <property type="evidence" value="ECO:0007669"/>
    <property type="project" value="UniProtKB-KW"/>
</dbReference>
<protein>
    <submittedName>
        <fullName evidence="6">6672_t:CDS:1</fullName>
    </submittedName>
</protein>
<dbReference type="Pfam" id="PF04641">
    <property type="entry name" value="Rtf2"/>
    <property type="match status" value="1"/>
</dbReference>
<organism evidence="6 7">
    <name type="scientific">Acaulospora morrowiae</name>
    <dbReference type="NCBI Taxonomy" id="94023"/>
    <lineage>
        <taxon>Eukaryota</taxon>
        <taxon>Fungi</taxon>
        <taxon>Fungi incertae sedis</taxon>
        <taxon>Mucoromycota</taxon>
        <taxon>Glomeromycotina</taxon>
        <taxon>Glomeromycetes</taxon>
        <taxon>Diversisporales</taxon>
        <taxon>Acaulosporaceae</taxon>
        <taxon>Acaulospora</taxon>
    </lineage>
</organism>
<keyword evidence="7" id="KW-1185">Reference proteome</keyword>
<feature type="non-terminal residue" evidence="6">
    <location>
        <position position="145"/>
    </location>
</feature>
<sequence length="145" mass="15968">LAATKPKLPNFWLPSLTPSADPDKIKSVKLQTMCTVSDPEHPISVKNLIPTKFTEVKDPDSKKINFVCPSCRRTLTNSIKICLMKPCGHVICKICVEKFIKNSKKCFVCDVKCKEKDITDMSGEGTGFASGGGKVVAERFDVAFQ</sequence>
<dbReference type="GO" id="GO:0061630">
    <property type="term" value="F:ubiquitin protein ligase activity"/>
    <property type="evidence" value="ECO:0007669"/>
    <property type="project" value="InterPro"/>
</dbReference>
<keyword evidence="1" id="KW-0479">Metal-binding</keyword>
<dbReference type="Gene3D" id="3.30.40.10">
    <property type="entry name" value="Zinc/RING finger domain, C3HC4 (zinc finger)"/>
    <property type="match status" value="1"/>
</dbReference>
<keyword evidence="2 4" id="KW-0863">Zinc-finger</keyword>
<dbReference type="OrthoDB" id="116827at2759"/>
<dbReference type="GO" id="GO:0005634">
    <property type="term" value="C:nucleus"/>
    <property type="evidence" value="ECO:0007669"/>
    <property type="project" value="TreeGrafter"/>
</dbReference>
<evidence type="ECO:0000259" key="5">
    <source>
        <dbReference type="PROSITE" id="PS50089"/>
    </source>
</evidence>
<dbReference type="PROSITE" id="PS00518">
    <property type="entry name" value="ZF_RING_1"/>
    <property type="match status" value="1"/>
</dbReference>
<evidence type="ECO:0000313" key="6">
    <source>
        <dbReference type="EMBL" id="CAG8526548.1"/>
    </source>
</evidence>
<dbReference type="InterPro" id="IPR017907">
    <property type="entry name" value="Znf_RING_CS"/>
</dbReference>
<evidence type="ECO:0000256" key="3">
    <source>
        <dbReference type="ARBA" id="ARBA00022833"/>
    </source>
</evidence>
<dbReference type="Proteomes" id="UP000789342">
    <property type="component" value="Unassembled WGS sequence"/>
</dbReference>
<dbReference type="InterPro" id="IPR013083">
    <property type="entry name" value="Znf_RING/FYVE/PHD"/>
</dbReference>
<gene>
    <name evidence="6" type="ORF">AMORRO_LOCUS4466</name>
</gene>
<dbReference type="PANTHER" id="PTHR13063:SF10">
    <property type="entry name" value="NITRIC OXIDE SYNTHASE-INTERACTING PROTEIN"/>
    <property type="match status" value="1"/>
</dbReference>